<dbReference type="eggNOG" id="COG3391">
    <property type="taxonomic scope" value="Bacteria"/>
</dbReference>
<dbReference type="Gene3D" id="2.130.10.10">
    <property type="entry name" value="YVTN repeat-like/Quinoprotein amine dehydrogenase"/>
    <property type="match status" value="1"/>
</dbReference>
<feature type="signal peptide" evidence="2">
    <location>
        <begin position="1"/>
        <end position="43"/>
    </location>
</feature>
<dbReference type="RefSeq" id="WP_013128080.1">
    <property type="nucleotide sequence ID" value="NC_014158.1"/>
</dbReference>
<keyword evidence="4" id="KW-1185">Reference proteome</keyword>
<feature type="region of interest" description="Disordered" evidence="1">
    <location>
        <begin position="63"/>
        <end position="87"/>
    </location>
</feature>
<proteinExistence type="predicted"/>
<evidence type="ECO:0000313" key="3">
    <source>
        <dbReference type="EMBL" id="ADG80084.1"/>
    </source>
</evidence>
<dbReference type="STRING" id="521096.Tpau_3505"/>
<gene>
    <name evidence="3" type="ordered locus">Tpau_3505</name>
</gene>
<dbReference type="InterPro" id="IPR011048">
    <property type="entry name" value="Haem_d1_sf"/>
</dbReference>
<sequence>MHGATRGRRSASTRPNARRGALRFALIAILLLPLLAVGPQAQAAPQGYNQWVDVWDKSVPKADCRPGDRAEKGIQGDVPLEDRKSGRSTQGYNCNIDLVGRYQGDGAGIVSPSYKNCSYISTTFPTNFAGSSGPGVRVIDNSDPKNPRQTAVLNELGVVTGTWESLKVNAKRGLLVGTSVPLLAGFGYMAIYDISQDCTKPRLLNPGAGTALGMPIPITTHEGDFSPDGKTYWASGPVAGHLSAVDITDPANPMVVWSGITGIFGHGVGFSPDGRQLYASTVAGITVIDVSAIQDRKPRTVVTAPVPHVGRQFWLDGIITQHTIYASYGGKPYAYVVDEAGSGGVKLLSLSDLSNLKLRNQIKLEINLPKNANRWAQSATSNGVFGYDAHYCTIDRPDDPTAMACGWIQSGIRVFDIRDPDRIREIAYFNPPAQTGKNLQLPNSTHALLGSIVAPPILNTLQIARSILQGQAPVNGIINDQSRLLGADLSADWCMSPPEFRGNDLMVSCMDNGFMRLRIDPKAYSPQ</sequence>
<dbReference type="SUPFAM" id="SSF51004">
    <property type="entry name" value="C-terminal (heme d1) domain of cytochrome cd1-nitrite reductase"/>
    <property type="match status" value="1"/>
</dbReference>
<evidence type="ECO:0000313" key="4">
    <source>
        <dbReference type="Proteomes" id="UP000001213"/>
    </source>
</evidence>
<feature type="chain" id="PRO_5003077865" evidence="2">
    <location>
        <begin position="44"/>
        <end position="527"/>
    </location>
</feature>
<protein>
    <submittedName>
        <fullName evidence="3">Uncharacterized protein</fullName>
    </submittedName>
</protein>
<dbReference type="InterPro" id="IPR015943">
    <property type="entry name" value="WD40/YVTN_repeat-like_dom_sf"/>
</dbReference>
<organism evidence="3 4">
    <name type="scientific">Tsukamurella paurometabola (strain ATCC 8368 / DSM 20162 / CCUG 35730 / CIP 100753 / JCM 10117 / KCTC 9821 / NBRC 16120 / NCIMB 702349 / NCTC 13040)</name>
    <name type="common">Corynebacterium paurometabolum</name>
    <dbReference type="NCBI Taxonomy" id="521096"/>
    <lineage>
        <taxon>Bacteria</taxon>
        <taxon>Bacillati</taxon>
        <taxon>Actinomycetota</taxon>
        <taxon>Actinomycetes</taxon>
        <taxon>Mycobacteriales</taxon>
        <taxon>Tsukamurellaceae</taxon>
        <taxon>Tsukamurella</taxon>
    </lineage>
</organism>
<keyword evidence="2" id="KW-0732">Signal</keyword>
<reference evidence="3 4" key="2">
    <citation type="journal article" date="2011" name="Stand. Genomic Sci.">
        <title>Complete genome sequence of Tsukamurella paurometabola type strain (no. 33).</title>
        <authorList>
            <person name="Munk A.C."/>
            <person name="Lapidus A."/>
            <person name="Lucas S."/>
            <person name="Nolan M."/>
            <person name="Tice H."/>
            <person name="Cheng J.F."/>
            <person name="Del Rio T.G."/>
            <person name="Goodwin L."/>
            <person name="Pitluck S."/>
            <person name="Liolios K."/>
            <person name="Huntemann M."/>
            <person name="Ivanova N."/>
            <person name="Mavromatis K."/>
            <person name="Mikhailova N."/>
            <person name="Pati A."/>
            <person name="Chen A."/>
            <person name="Palaniappan K."/>
            <person name="Tapia R."/>
            <person name="Han C."/>
            <person name="Land M."/>
            <person name="Hauser L."/>
            <person name="Chang Y.J."/>
            <person name="Jeffries C.D."/>
            <person name="Brettin T."/>
            <person name="Yasawong M."/>
            <person name="Brambilla E.M."/>
            <person name="Rohde M."/>
            <person name="Sikorski J."/>
            <person name="Goker M."/>
            <person name="Detter J.C."/>
            <person name="Woyke T."/>
            <person name="Bristow J."/>
            <person name="Eisen J.A."/>
            <person name="Markowitz V."/>
            <person name="Hugenholtz P."/>
            <person name="Kyrpides N.C."/>
            <person name="Klenk H.P."/>
        </authorList>
    </citation>
    <scope>NUCLEOTIDE SEQUENCE [LARGE SCALE GENOMIC DNA]</scope>
    <source>
        <strain evidence="4">ATCC 8368 / DSM 20162 / CCUG 35730 / CIP 100753 / JCM 10117 / KCTC 9821 / NBRC 16120 / NCIMB 702349 / NCTC 13040</strain>
    </source>
</reference>
<name>D5UX65_TSUPD</name>
<evidence type="ECO:0000256" key="2">
    <source>
        <dbReference type="SAM" id="SignalP"/>
    </source>
</evidence>
<dbReference type="AlphaFoldDB" id="D5UX65"/>
<reference evidence="4" key="1">
    <citation type="submission" date="2010-03" db="EMBL/GenBank/DDBJ databases">
        <title>The complete chromosome of Tsukamurella paurometabola DSM 20162.</title>
        <authorList>
            <consortium name="US DOE Joint Genome Institute (JGI-PGF)"/>
            <person name="Lucas S."/>
            <person name="Copeland A."/>
            <person name="Lapidus A."/>
            <person name="Glavina del Rio T."/>
            <person name="Dalin E."/>
            <person name="Tice H."/>
            <person name="Bruce D."/>
            <person name="Goodwin L."/>
            <person name="Pitluck S."/>
            <person name="Kyrpides N."/>
            <person name="Mavromatis K."/>
            <person name="Ivanova N."/>
            <person name="Mikhailova N."/>
            <person name="Munk A.C."/>
            <person name="Brettin T."/>
            <person name="Detter J.C."/>
            <person name="Tapia R."/>
            <person name="Han C."/>
            <person name="Larimer F."/>
            <person name="Land M."/>
            <person name="Hauser L."/>
            <person name="Markowitz V."/>
            <person name="Cheng J.-F."/>
            <person name="Hugenholtz P."/>
            <person name="Woyke T."/>
            <person name="Wu D."/>
            <person name="Jando M."/>
            <person name="Brambilla E."/>
            <person name="Klenk H.-P."/>
            <person name="Eisen J.A."/>
        </authorList>
    </citation>
    <scope>NUCLEOTIDE SEQUENCE [LARGE SCALE GENOMIC DNA]</scope>
    <source>
        <strain evidence="4">ATCC 8368 / DSM 20162 / CCUG 35730 / CIP 100753 / JCM 10117 / KCTC 9821 / NBRC 16120 / NCIMB 702349 / NCTC 13040</strain>
    </source>
</reference>
<dbReference type="HOGENOM" id="CLU_041130_0_0_11"/>
<dbReference type="EMBL" id="CP001966">
    <property type="protein sequence ID" value="ADG80084.1"/>
    <property type="molecule type" value="Genomic_DNA"/>
</dbReference>
<dbReference type="KEGG" id="tpr:Tpau_3505"/>
<evidence type="ECO:0000256" key="1">
    <source>
        <dbReference type="SAM" id="MobiDB-lite"/>
    </source>
</evidence>
<dbReference type="Proteomes" id="UP000001213">
    <property type="component" value="Chromosome"/>
</dbReference>
<feature type="compositionally biased region" description="Basic and acidic residues" evidence="1">
    <location>
        <begin position="63"/>
        <end position="85"/>
    </location>
</feature>
<accession>D5UX65</accession>